<evidence type="ECO:0000313" key="2">
    <source>
        <dbReference type="EMBL" id="OGL99499.1"/>
    </source>
</evidence>
<dbReference type="AlphaFoldDB" id="A0A1F7W9P3"/>
<accession>A0A1F7W9P3</accession>
<gene>
    <name evidence="2" type="ORF">A2318_00880</name>
</gene>
<reference evidence="2 3" key="1">
    <citation type="journal article" date="2016" name="Nat. Commun.">
        <title>Thousands of microbial genomes shed light on interconnected biogeochemical processes in an aquifer system.</title>
        <authorList>
            <person name="Anantharaman K."/>
            <person name="Brown C.T."/>
            <person name="Hug L.A."/>
            <person name="Sharon I."/>
            <person name="Castelle C.J."/>
            <person name="Probst A.J."/>
            <person name="Thomas B.C."/>
            <person name="Singh A."/>
            <person name="Wilkins M.J."/>
            <person name="Karaoz U."/>
            <person name="Brodie E.L."/>
            <person name="Williams K.H."/>
            <person name="Hubbard S.S."/>
            <person name="Banfield J.F."/>
        </authorList>
    </citation>
    <scope>NUCLEOTIDE SEQUENCE [LARGE SCALE GENOMIC DNA]</scope>
</reference>
<dbReference type="Proteomes" id="UP000177331">
    <property type="component" value="Unassembled WGS sequence"/>
</dbReference>
<sequence>MSEPRRDGFGGDMLGSSVKSDNFKNKSEVSVELGHSITDTSGIPDSLKEVFLELVKSSNDVTYEKNREIGNFINLIRSAKPDEIKVAMELYKKIKAYKETTEWARIVSENEKSATQEEDPTHMYHVDHDEFRRSNVKDLTEKVREFAAELDGDSWLKKAAEGEYVFRPILDYSPDQIQKIGQLSEINQPIDNMDNVNQAFSGEEKDEIIRRLVVGDTILDLLTDNRRYLSSYQDQLPSDATSLQYSVNAFVKKNPIDIKKLTEQFEFDIGEV</sequence>
<dbReference type="STRING" id="1802421.A2318_00880"/>
<protein>
    <submittedName>
        <fullName evidence="2">Uncharacterized protein</fullName>
    </submittedName>
</protein>
<evidence type="ECO:0000313" key="3">
    <source>
        <dbReference type="Proteomes" id="UP000177331"/>
    </source>
</evidence>
<evidence type="ECO:0000256" key="1">
    <source>
        <dbReference type="SAM" id="MobiDB-lite"/>
    </source>
</evidence>
<proteinExistence type="predicted"/>
<organism evidence="2 3">
    <name type="scientific">Candidatus Uhrbacteria bacterium RIFOXYB2_FULL_45_11</name>
    <dbReference type="NCBI Taxonomy" id="1802421"/>
    <lineage>
        <taxon>Bacteria</taxon>
        <taxon>Candidatus Uhriibacteriota</taxon>
    </lineage>
</organism>
<feature type="region of interest" description="Disordered" evidence="1">
    <location>
        <begin position="1"/>
        <end position="21"/>
    </location>
</feature>
<name>A0A1F7W9P3_9BACT</name>
<dbReference type="EMBL" id="MGFD01000008">
    <property type="protein sequence ID" value="OGL99499.1"/>
    <property type="molecule type" value="Genomic_DNA"/>
</dbReference>
<comment type="caution">
    <text evidence="2">The sequence shown here is derived from an EMBL/GenBank/DDBJ whole genome shotgun (WGS) entry which is preliminary data.</text>
</comment>